<dbReference type="InterPro" id="IPR013783">
    <property type="entry name" value="Ig-like_fold"/>
</dbReference>
<evidence type="ECO:0000256" key="3">
    <source>
        <dbReference type="SAM" id="MobiDB-lite"/>
    </source>
</evidence>
<dbReference type="PANTHER" id="PTHR23335:SF1">
    <property type="entry name" value="CALMODULIN-BINDING TRANSCRIPTION ACTIVATOR, ISOFORM F"/>
    <property type="match status" value="1"/>
</dbReference>
<dbReference type="Gene3D" id="1.25.40.20">
    <property type="entry name" value="Ankyrin repeat-containing domain"/>
    <property type="match status" value="1"/>
</dbReference>
<dbReference type="SMART" id="SM00429">
    <property type="entry name" value="IPT"/>
    <property type="match status" value="1"/>
</dbReference>
<dbReference type="InterPro" id="IPR036770">
    <property type="entry name" value="Ankyrin_rpt-contain_sf"/>
</dbReference>
<dbReference type="InterPro" id="IPR002110">
    <property type="entry name" value="Ankyrin_rpt"/>
</dbReference>
<evidence type="ECO:0000313" key="6">
    <source>
        <dbReference type="EMBL" id="THH02107.1"/>
    </source>
</evidence>
<feature type="repeat" description="ANK" evidence="2">
    <location>
        <begin position="681"/>
        <end position="713"/>
    </location>
</feature>
<dbReference type="Pfam" id="PF12796">
    <property type="entry name" value="Ank_2"/>
    <property type="match status" value="1"/>
</dbReference>
<keyword evidence="4" id="KW-0472">Membrane</keyword>
<dbReference type="Proteomes" id="UP000309038">
    <property type="component" value="Unassembled WGS sequence"/>
</dbReference>
<feature type="compositionally biased region" description="Basic and acidic residues" evidence="3">
    <location>
        <begin position="307"/>
        <end position="325"/>
    </location>
</feature>
<protein>
    <recommendedName>
        <fullName evidence="5">IPT/TIG domain-containing protein</fullName>
    </recommendedName>
</protein>
<feature type="region of interest" description="Disordered" evidence="3">
    <location>
        <begin position="267"/>
        <end position="379"/>
    </location>
</feature>
<dbReference type="PANTHER" id="PTHR23335">
    <property type="entry name" value="CALMODULIN-BINDING TRANSCRIPTION ACTIVATOR CAMTA"/>
    <property type="match status" value="1"/>
</dbReference>
<keyword evidence="4" id="KW-1133">Transmembrane helix</keyword>
<dbReference type="SUPFAM" id="SSF81296">
    <property type="entry name" value="E set domains"/>
    <property type="match status" value="1"/>
</dbReference>
<feature type="repeat" description="ANK" evidence="2">
    <location>
        <begin position="714"/>
        <end position="746"/>
    </location>
</feature>
<sequence>MSSSSTTACSRSPSPATPEASDTLDPAITQEVVNAWCHSLSQDGFLNDSQYDTPDKDLATSSLELDDLIQDDVYEEYIYIHFICLYSSSYILPLMFPSLPEGGTKSRVETQVRLTVDLAHASASSGEPLNTKRRTRKEGKIDAAPEDSLYVMTEITCQAREAKRIERKLAARIRPARSDDECPDDMLIIPGRGKHEDTSKLIQFNCPEVLDFSAGTVILPLRITCYCRHHREKTGFNVHFTLFDHHGRIVGSGITRPIMITDDHKSTGINKSFTSSADATPEGEWPYRTIGERPDVSGPSQSKRKSRSEVTERNKKRTKPYDGRRTGKLSRRASNGSINSPTSGAPSAFTTTRPSTPALSHGGSSPAQMSSTVPTTPELSDHAAAEVVASILSSAFEPSVLQSEVSVGRMFDDIIMPDAQHLSSAEVPLDLSTTSYLTPELSSALPSLSSPHTLAMPAPQPLDVAQQMHFLFNHDPPPTIPSLLPKIHRLIPSSGPTYGGIEITVLGANFHPNMQLTCIFGDARASSTQRWSDNTLVCLLPPSTNPGVVTVWFDGIQKEDDGSQPPLFAYTDETDRALMELALQVVGLKMTGKIEDARDVAMRIVNTTGPDNMTGGMGSTGAMQLVSSPNMSSDIRHLLFSRASGTGDFEKLILDFLAVIDIDTHVSTQSLESTISHTTASGQTLLHLAAFLGFSTVVEFLLEHQIDVNVRDKNGFTALHFAAIKDSAACARMIVEAGAELDIVNALGKTPAEVARAGFFEELFTEDPYADDTSEVGWSSEEREEEAAWGDIEEANSDDDIPRIATLARRRSDRKPSQHRDRSSHRPTSVDSSGDEKPLSKASETKKSKEAVIVDEKQVASVMEMLQRTLAQLQYPQGMMPNLPLHLPNLPGMPMWGGLPQMPAVFPVYVPIPALMTLFGDRRVDQDQDSDKAGRNQQWLAQEWKAFLERWIITAKSNEDAPPAYTPRGTEQVVEKEKAAPQVVSSSLPTSNSANVRRVNYDNGSSPLPEEEVKSFVFRPTQKQSRKTQKKHDRMLILFWIPILLIGLIWAFLHSMRVGFHAVKAVLTIKAGLRV</sequence>
<dbReference type="EMBL" id="SGPJ01000011">
    <property type="protein sequence ID" value="THH02107.1"/>
    <property type="molecule type" value="Genomic_DNA"/>
</dbReference>
<proteinExistence type="predicted"/>
<dbReference type="InterPro" id="IPR057962">
    <property type="entry name" value="SPT23_MGA2_DBD"/>
</dbReference>
<keyword evidence="4" id="KW-0812">Transmembrane</keyword>
<gene>
    <name evidence="6" type="ORF">EW026_g727</name>
</gene>
<dbReference type="CDD" id="cd00102">
    <property type="entry name" value="IPT"/>
    <property type="match status" value="1"/>
</dbReference>
<dbReference type="PROSITE" id="PS50297">
    <property type="entry name" value="ANK_REP_REGION"/>
    <property type="match status" value="2"/>
</dbReference>
<keyword evidence="7" id="KW-1185">Reference proteome</keyword>
<dbReference type="Pfam" id="PF01833">
    <property type="entry name" value="TIG"/>
    <property type="match status" value="1"/>
</dbReference>
<feature type="region of interest" description="Disordered" evidence="3">
    <location>
        <begin position="770"/>
        <end position="849"/>
    </location>
</feature>
<feature type="domain" description="IPT/TIG" evidence="5">
    <location>
        <begin position="484"/>
        <end position="571"/>
    </location>
</feature>
<feature type="compositionally biased region" description="Basic and acidic residues" evidence="3">
    <location>
        <begin position="834"/>
        <end position="849"/>
    </location>
</feature>
<dbReference type="InterPro" id="IPR002909">
    <property type="entry name" value="IPT_dom"/>
</dbReference>
<dbReference type="Pfam" id="PF25603">
    <property type="entry name" value="SPT23_MGA2_DBD"/>
    <property type="match status" value="1"/>
</dbReference>
<feature type="compositionally biased region" description="Low complexity" evidence="3">
    <location>
        <begin position="1"/>
        <end position="18"/>
    </location>
</feature>
<dbReference type="SMART" id="SM00248">
    <property type="entry name" value="ANK"/>
    <property type="match status" value="2"/>
</dbReference>
<feature type="compositionally biased region" description="Acidic residues" evidence="3">
    <location>
        <begin position="782"/>
        <end position="799"/>
    </location>
</feature>
<feature type="region of interest" description="Disordered" evidence="3">
    <location>
        <begin position="1"/>
        <end position="24"/>
    </location>
</feature>
<evidence type="ECO:0000256" key="4">
    <source>
        <dbReference type="SAM" id="Phobius"/>
    </source>
</evidence>
<accession>A0A4S4KUC5</accession>
<dbReference type="AlphaFoldDB" id="A0A4S4KUC5"/>
<evidence type="ECO:0000259" key="5">
    <source>
        <dbReference type="SMART" id="SM00429"/>
    </source>
</evidence>
<evidence type="ECO:0000256" key="2">
    <source>
        <dbReference type="PROSITE-ProRule" id="PRU00023"/>
    </source>
</evidence>
<dbReference type="GO" id="GO:0003712">
    <property type="term" value="F:transcription coregulator activity"/>
    <property type="evidence" value="ECO:0007669"/>
    <property type="project" value="TreeGrafter"/>
</dbReference>
<dbReference type="PROSITE" id="PS50088">
    <property type="entry name" value="ANK_REPEAT"/>
    <property type="match status" value="2"/>
</dbReference>
<reference evidence="6 7" key="1">
    <citation type="submission" date="2019-02" db="EMBL/GenBank/DDBJ databases">
        <title>Genome sequencing of the rare red list fungi Phlebia centrifuga.</title>
        <authorList>
            <person name="Buettner E."/>
            <person name="Kellner H."/>
        </authorList>
    </citation>
    <scope>NUCLEOTIDE SEQUENCE [LARGE SCALE GENOMIC DNA]</scope>
    <source>
        <strain evidence="6 7">DSM 108282</strain>
    </source>
</reference>
<organism evidence="6 7">
    <name type="scientific">Hermanssonia centrifuga</name>
    <dbReference type="NCBI Taxonomy" id="98765"/>
    <lineage>
        <taxon>Eukaryota</taxon>
        <taxon>Fungi</taxon>
        <taxon>Dikarya</taxon>
        <taxon>Basidiomycota</taxon>
        <taxon>Agaricomycotina</taxon>
        <taxon>Agaricomycetes</taxon>
        <taxon>Polyporales</taxon>
        <taxon>Meruliaceae</taxon>
        <taxon>Hermanssonia</taxon>
    </lineage>
</organism>
<name>A0A4S4KUC5_9APHY</name>
<evidence type="ECO:0000313" key="7">
    <source>
        <dbReference type="Proteomes" id="UP000309038"/>
    </source>
</evidence>
<dbReference type="GO" id="GO:0006357">
    <property type="term" value="P:regulation of transcription by RNA polymerase II"/>
    <property type="evidence" value="ECO:0007669"/>
    <property type="project" value="TreeGrafter"/>
</dbReference>
<dbReference type="Gene3D" id="2.60.40.10">
    <property type="entry name" value="Immunoglobulins"/>
    <property type="match status" value="1"/>
</dbReference>
<keyword evidence="1 2" id="KW-0040">ANK repeat</keyword>
<dbReference type="InterPro" id="IPR014756">
    <property type="entry name" value="Ig_E-set"/>
</dbReference>
<dbReference type="SUPFAM" id="SSF48403">
    <property type="entry name" value="Ankyrin repeat"/>
    <property type="match status" value="1"/>
</dbReference>
<dbReference type="GO" id="GO:0003690">
    <property type="term" value="F:double-stranded DNA binding"/>
    <property type="evidence" value="ECO:0007669"/>
    <property type="project" value="TreeGrafter"/>
</dbReference>
<dbReference type="GO" id="GO:0005634">
    <property type="term" value="C:nucleus"/>
    <property type="evidence" value="ECO:0007669"/>
    <property type="project" value="TreeGrafter"/>
</dbReference>
<feature type="compositionally biased region" description="Polar residues" evidence="3">
    <location>
        <begin position="332"/>
        <end position="378"/>
    </location>
</feature>
<feature type="transmembrane region" description="Helical" evidence="4">
    <location>
        <begin position="1035"/>
        <end position="1053"/>
    </location>
</feature>
<evidence type="ECO:0000256" key="1">
    <source>
        <dbReference type="ARBA" id="ARBA00023043"/>
    </source>
</evidence>
<feature type="compositionally biased region" description="Polar residues" evidence="3">
    <location>
        <begin position="267"/>
        <end position="278"/>
    </location>
</feature>
<comment type="caution">
    <text evidence="6">The sequence shown here is derived from an EMBL/GenBank/DDBJ whole genome shotgun (WGS) entry which is preliminary data.</text>
</comment>